<protein>
    <submittedName>
        <fullName evidence="2">Uncharacterized protein</fullName>
    </submittedName>
</protein>
<dbReference type="AlphaFoldDB" id="A0AAD9LRP2"/>
<comment type="caution">
    <text evidence="2">The sequence shown here is derived from an EMBL/GenBank/DDBJ whole genome shotgun (WGS) entry which is preliminary data.</text>
</comment>
<accession>A0AAD9LRP2</accession>
<dbReference type="Proteomes" id="UP001259832">
    <property type="component" value="Unassembled WGS sequence"/>
</dbReference>
<feature type="transmembrane region" description="Helical" evidence="1">
    <location>
        <begin position="16"/>
        <end position="47"/>
    </location>
</feature>
<keyword evidence="1" id="KW-0472">Membrane</keyword>
<evidence type="ECO:0000313" key="2">
    <source>
        <dbReference type="EMBL" id="KAK1946101.1"/>
    </source>
</evidence>
<sequence>MTPHATVSLTPILKKLVPLCFVTGAAMEVFMVNTGFCTFCCIIVFYWRRTGVEWIERLITYSLFDCCRRHRDG</sequence>
<evidence type="ECO:0000313" key="3">
    <source>
        <dbReference type="Proteomes" id="UP001259832"/>
    </source>
</evidence>
<dbReference type="EMBL" id="JASMQC010000004">
    <property type="protein sequence ID" value="KAK1946101.1"/>
    <property type="molecule type" value="Genomic_DNA"/>
</dbReference>
<keyword evidence="3" id="KW-1185">Reference proteome</keyword>
<keyword evidence="1" id="KW-1133">Transmembrane helix</keyword>
<proteinExistence type="predicted"/>
<reference evidence="2" key="1">
    <citation type="submission" date="2023-08" db="EMBL/GenBank/DDBJ databases">
        <title>Reference Genome Resource for the Citrus Pathogen Phytophthora citrophthora.</title>
        <authorList>
            <person name="Moller H."/>
            <person name="Coetzee B."/>
            <person name="Rose L.J."/>
            <person name="Van Niekerk J.M."/>
        </authorList>
    </citation>
    <scope>NUCLEOTIDE SEQUENCE</scope>
    <source>
        <strain evidence="2">STE-U-9442</strain>
    </source>
</reference>
<name>A0AAD9LRP2_9STRA</name>
<keyword evidence="1" id="KW-0812">Transmembrane</keyword>
<organism evidence="2 3">
    <name type="scientific">Phytophthora citrophthora</name>
    <dbReference type="NCBI Taxonomy" id="4793"/>
    <lineage>
        <taxon>Eukaryota</taxon>
        <taxon>Sar</taxon>
        <taxon>Stramenopiles</taxon>
        <taxon>Oomycota</taxon>
        <taxon>Peronosporomycetes</taxon>
        <taxon>Peronosporales</taxon>
        <taxon>Peronosporaceae</taxon>
        <taxon>Phytophthora</taxon>
    </lineage>
</organism>
<evidence type="ECO:0000256" key="1">
    <source>
        <dbReference type="SAM" id="Phobius"/>
    </source>
</evidence>
<gene>
    <name evidence="2" type="ORF">P3T76_003149</name>
</gene>